<evidence type="ECO:0000313" key="1">
    <source>
        <dbReference type="EMBL" id="EFE65791.2"/>
    </source>
</evidence>
<protein>
    <submittedName>
        <fullName evidence="1">Predicted protein</fullName>
    </submittedName>
</protein>
<dbReference type="Proteomes" id="UP000003824">
    <property type="component" value="Unassembled WGS sequence"/>
</dbReference>
<evidence type="ECO:0000313" key="2">
    <source>
        <dbReference type="Proteomes" id="UP000003824"/>
    </source>
</evidence>
<name>D6A4F1_STRV1</name>
<dbReference type="EMBL" id="DS999641">
    <property type="protein sequence ID" value="EFE65791.2"/>
    <property type="molecule type" value="Genomic_DNA"/>
</dbReference>
<organism evidence="1 2">
    <name type="scientific">Streptomyces viridosporus (strain ATCC 14672 / DSM 40746 / JCM 4963 / KCTC 9882 / NRRL B-12104 / FH 1290)</name>
    <name type="common">Streptomyces ghanaensis</name>
    <dbReference type="NCBI Taxonomy" id="566461"/>
    <lineage>
        <taxon>Bacteria</taxon>
        <taxon>Bacillati</taxon>
        <taxon>Actinomycetota</taxon>
        <taxon>Actinomycetes</taxon>
        <taxon>Kitasatosporales</taxon>
        <taxon>Streptomycetaceae</taxon>
        <taxon>Streptomyces</taxon>
    </lineage>
</organism>
<gene>
    <name evidence="1" type="ORF">SSFG_01045</name>
</gene>
<proteinExistence type="predicted"/>
<dbReference type="RefSeq" id="WP_004980553.1">
    <property type="nucleotide sequence ID" value="NZ_DS999641.1"/>
</dbReference>
<sequence length="69" mass="7330">MGLSPKQLAQQVTDEIVNGAVDATRQNINTGTRYGSQTTTNISVGGDHIAGDYHAGDYAENVYGDQTSR</sequence>
<reference evidence="2" key="1">
    <citation type="submission" date="2008-12" db="EMBL/GenBank/DDBJ databases">
        <title>Annotation of Streptomyces ghanaensis ATCC 14672.</title>
        <authorList>
            <consortium name="The Broad Institute Genome Sequencing Platform"/>
            <consortium name="Broad Institute Microbial Sequencing Center"/>
            <person name="Fischbach M."/>
            <person name="Ward D."/>
            <person name="Young S."/>
            <person name="Kodira C.D."/>
            <person name="Zeng Q."/>
            <person name="Koehrsen M."/>
            <person name="Godfrey P."/>
            <person name="Alvarado L."/>
            <person name="Berlin A.M."/>
            <person name="Borenstein D."/>
            <person name="Chen Z."/>
            <person name="Engels R."/>
            <person name="Freedman E."/>
            <person name="Gellesch M."/>
            <person name="Goldberg J."/>
            <person name="Griggs A."/>
            <person name="Gujja S."/>
            <person name="Heiman D.I."/>
            <person name="Hepburn T.A."/>
            <person name="Howarth C."/>
            <person name="Jen D."/>
            <person name="Larson L."/>
            <person name="Lewis B."/>
            <person name="Mehta T."/>
            <person name="Park D."/>
            <person name="Pearson M."/>
            <person name="Roberts A."/>
            <person name="Saif S."/>
            <person name="Shea T.D."/>
            <person name="Shenoy N."/>
            <person name="Sisk P."/>
            <person name="Stolte C."/>
            <person name="Sykes S.N."/>
            <person name="Walk T."/>
            <person name="White J."/>
            <person name="Yandava C."/>
            <person name="Straight P."/>
            <person name="Clardy J."/>
            <person name="Hung D."/>
            <person name="Kolter R."/>
            <person name="Mekalanos J."/>
            <person name="Walker S."/>
            <person name="Walsh C.T."/>
            <person name="Wieland B.L.C."/>
            <person name="Ilzarbe M."/>
            <person name="Galagan J."/>
            <person name="Nusbaum C."/>
            <person name="Birren B."/>
        </authorList>
    </citation>
    <scope>NUCLEOTIDE SEQUENCE [LARGE SCALE GENOMIC DNA]</scope>
    <source>
        <strain evidence="2">ATCC 14672 / DSM 40746 / JCM 4963 / KCTC 9882 / NRRL B-12104 / FH 1290</strain>
    </source>
</reference>
<dbReference type="AlphaFoldDB" id="D6A4F1"/>
<accession>D6A4F1</accession>